<evidence type="ECO:0000256" key="1">
    <source>
        <dbReference type="SAM" id="Phobius"/>
    </source>
</evidence>
<feature type="transmembrane region" description="Helical" evidence="1">
    <location>
        <begin position="60"/>
        <end position="79"/>
    </location>
</feature>
<sequence length="132" mass="14004">MKFLRSTIGFMCVGLFVGGIWGTFAEKYGIAGGWFAAVAIIGPMWFMNHYLGLITNEDDGAFIDMGLGVGISCFMRDFFNQGASSAVKSLPTLALIAVGAVIGGIVAAAIERDMAKKSNAQVEISENQNVNN</sequence>
<proteinExistence type="predicted"/>
<dbReference type="InterPro" id="IPR054200">
    <property type="entry name" value="DUF6905"/>
</dbReference>
<reference evidence="2 3" key="1">
    <citation type="submission" date="2016-08" db="EMBL/GenBank/DDBJ databases">
        <title>Complete Genome Sequence Of The Indigo Reducing Clostridium isatidis DSM15098.</title>
        <authorList>
            <person name="Little G.T."/>
            <person name="Minton N.P."/>
        </authorList>
    </citation>
    <scope>NUCLEOTIDE SEQUENCE [LARGE SCALE GENOMIC DNA]</scope>
    <source>
        <strain evidence="2 3">DSM 15098</strain>
    </source>
</reference>
<feature type="transmembrane region" description="Helical" evidence="1">
    <location>
        <begin position="91"/>
        <end position="110"/>
    </location>
</feature>
<feature type="transmembrane region" description="Helical" evidence="1">
    <location>
        <begin position="30"/>
        <end position="48"/>
    </location>
</feature>
<dbReference type="EMBL" id="CP016786">
    <property type="protein sequence ID" value="ASW42308.1"/>
    <property type="molecule type" value="Genomic_DNA"/>
</dbReference>
<dbReference type="Proteomes" id="UP000264883">
    <property type="component" value="Chromosome"/>
</dbReference>
<evidence type="ECO:0000313" key="2">
    <source>
        <dbReference type="EMBL" id="ASW42308.1"/>
    </source>
</evidence>
<dbReference type="OrthoDB" id="1908850at2"/>
<feature type="transmembrane region" description="Helical" evidence="1">
    <location>
        <begin position="7"/>
        <end position="24"/>
    </location>
</feature>
<keyword evidence="1" id="KW-0812">Transmembrane</keyword>
<dbReference type="KEGG" id="cia:BEN51_02035"/>
<protein>
    <submittedName>
        <fullName evidence="2">Uncharacterized protein</fullName>
    </submittedName>
</protein>
<evidence type="ECO:0000313" key="3">
    <source>
        <dbReference type="Proteomes" id="UP000264883"/>
    </source>
</evidence>
<keyword evidence="1" id="KW-0472">Membrane</keyword>
<name>A0A343J9V0_9CLOT</name>
<accession>A0A343J9V0</accession>
<organism evidence="2 3">
    <name type="scientific">Clostridium isatidis</name>
    <dbReference type="NCBI Taxonomy" id="182773"/>
    <lineage>
        <taxon>Bacteria</taxon>
        <taxon>Bacillati</taxon>
        <taxon>Bacillota</taxon>
        <taxon>Clostridia</taxon>
        <taxon>Eubacteriales</taxon>
        <taxon>Clostridiaceae</taxon>
        <taxon>Clostridium</taxon>
    </lineage>
</organism>
<gene>
    <name evidence="2" type="ORF">BEN51_02035</name>
</gene>
<keyword evidence="1" id="KW-1133">Transmembrane helix</keyword>
<keyword evidence="3" id="KW-1185">Reference proteome</keyword>
<dbReference type="AlphaFoldDB" id="A0A343J9V0"/>
<dbReference type="RefSeq" id="WP_119864438.1">
    <property type="nucleotide sequence ID" value="NZ_CP016786.1"/>
</dbReference>
<dbReference type="Pfam" id="PF21846">
    <property type="entry name" value="DUF6905"/>
    <property type="match status" value="1"/>
</dbReference>